<proteinExistence type="inferred from homology"/>
<dbReference type="InterPro" id="IPR025110">
    <property type="entry name" value="AMP-bd_C"/>
</dbReference>
<feature type="domain" description="AMP-dependent synthetase/ligase" evidence="3">
    <location>
        <begin position="21"/>
        <end position="384"/>
    </location>
</feature>
<evidence type="ECO:0000256" key="1">
    <source>
        <dbReference type="ARBA" id="ARBA00006432"/>
    </source>
</evidence>
<dbReference type="Pfam" id="PF00501">
    <property type="entry name" value="AMP-binding"/>
    <property type="match status" value="1"/>
</dbReference>
<dbReference type="Proteomes" id="UP000252187">
    <property type="component" value="Unassembled WGS sequence"/>
</dbReference>
<dbReference type="FunFam" id="3.30.300.30:FF:000008">
    <property type="entry name" value="2,3-dihydroxybenzoate-AMP ligase"/>
    <property type="match status" value="1"/>
</dbReference>
<dbReference type="InterPro" id="IPR020845">
    <property type="entry name" value="AMP-binding_CS"/>
</dbReference>
<dbReference type="InterPro" id="IPR000873">
    <property type="entry name" value="AMP-dep_synth/lig_dom"/>
</dbReference>
<sequence length="526" mass="57897">MTITALENNLIHRVNVGDMLTRSADRFPNALAVADEHRRLTYTDFNHAVNILANSLLGLGLSRGDSVALASKNSIEFLQTYFACAKTGLICVPINLGWTAPEVAHVLRDSGARAIIVHEESEALVAPALPCQSHMTDVIVIGLPSQAYGDIEPRAFASLIDQQDSTEPECLVEDRDTLTLLYTSGTTSAPKGVSGHHLAVYMESMAMAIEGRFRSDDRFAAMLPMSHTAQLNCHCTTALLLGAAIHIRPGFDAGALLDLIEAERITQIFGLPMMYGVMLDHPSIDDRDLSSLRRALYAMAPMPRNLLERCLEVFDCDFYLLFGQTEMSPATTIFHPEHQLSHHGSVGTPVVTTRVGIMDLDGGLLPAGEEGEIVYRSPQVMTDYHGDEEATREAFLHGWFHSGDNGYFDDDGILWFTDRRKDVIKTGGENVASLEVEKALLAAEPGIAEVAVVGLPHKRWSEAITAFVVPRQGQELDAETIQSRVRDHLDPYKIPKDVIVVEDLPRTSTGKIRKNLVRDAHLNHFE</sequence>
<dbReference type="GO" id="GO:0016878">
    <property type="term" value="F:acid-thiol ligase activity"/>
    <property type="evidence" value="ECO:0007669"/>
    <property type="project" value="UniProtKB-ARBA"/>
</dbReference>
<dbReference type="AlphaFoldDB" id="A0A365P9E4"/>
<dbReference type="PANTHER" id="PTHR43767">
    <property type="entry name" value="LONG-CHAIN-FATTY-ACID--COA LIGASE"/>
    <property type="match status" value="1"/>
</dbReference>
<evidence type="ECO:0000259" key="4">
    <source>
        <dbReference type="Pfam" id="PF13193"/>
    </source>
</evidence>
<dbReference type="EMBL" id="QNTT01000030">
    <property type="protein sequence ID" value="RBA33779.1"/>
    <property type="molecule type" value="Genomic_DNA"/>
</dbReference>
<evidence type="ECO:0000313" key="5">
    <source>
        <dbReference type="EMBL" id="RBA33779.1"/>
    </source>
</evidence>
<dbReference type="InterPro" id="IPR045851">
    <property type="entry name" value="AMP-bd_C_sf"/>
</dbReference>
<organism evidence="5 6">
    <name type="scientific">Dietzia maris</name>
    <dbReference type="NCBI Taxonomy" id="37915"/>
    <lineage>
        <taxon>Bacteria</taxon>
        <taxon>Bacillati</taxon>
        <taxon>Actinomycetota</taxon>
        <taxon>Actinomycetes</taxon>
        <taxon>Mycobacteriales</taxon>
        <taxon>Dietziaceae</taxon>
        <taxon>Dietzia</taxon>
    </lineage>
</organism>
<dbReference type="Gene3D" id="3.30.300.30">
    <property type="match status" value="1"/>
</dbReference>
<dbReference type="Pfam" id="PF13193">
    <property type="entry name" value="AMP-binding_C"/>
    <property type="match status" value="1"/>
</dbReference>
<evidence type="ECO:0000259" key="3">
    <source>
        <dbReference type="Pfam" id="PF00501"/>
    </source>
</evidence>
<dbReference type="InterPro" id="IPR050237">
    <property type="entry name" value="ATP-dep_AMP-bd_enzyme"/>
</dbReference>
<name>A0A365P9E4_9ACTN</name>
<dbReference type="PROSITE" id="PS00455">
    <property type="entry name" value="AMP_BINDING"/>
    <property type="match status" value="1"/>
</dbReference>
<dbReference type="Gene3D" id="3.40.50.12780">
    <property type="entry name" value="N-terminal domain of ligase-like"/>
    <property type="match status" value="1"/>
</dbReference>
<dbReference type="SUPFAM" id="SSF56801">
    <property type="entry name" value="Acetyl-CoA synthetase-like"/>
    <property type="match status" value="1"/>
</dbReference>
<feature type="domain" description="AMP-binding enzyme C-terminal" evidence="4">
    <location>
        <begin position="435"/>
        <end position="511"/>
    </location>
</feature>
<comment type="caution">
    <text evidence="5">The sequence shown here is derived from an EMBL/GenBank/DDBJ whole genome shotgun (WGS) entry which is preliminary data.</text>
</comment>
<dbReference type="InterPro" id="IPR042099">
    <property type="entry name" value="ANL_N_sf"/>
</dbReference>
<evidence type="ECO:0000313" key="6">
    <source>
        <dbReference type="Proteomes" id="UP000252187"/>
    </source>
</evidence>
<protein>
    <submittedName>
        <fullName evidence="5">AMP-dependent synthetase</fullName>
    </submittedName>
</protein>
<keyword evidence="2" id="KW-0436">Ligase</keyword>
<dbReference type="PANTHER" id="PTHR43767:SF1">
    <property type="entry name" value="NONRIBOSOMAL PEPTIDE SYNTHASE PES1 (EUROFUNG)-RELATED"/>
    <property type="match status" value="1"/>
</dbReference>
<reference evidence="5 6" key="1">
    <citation type="submission" date="2018-06" db="EMBL/GenBank/DDBJ databases">
        <title>Whole genome sequencing of four bacterial strains from South Shetland trench revealing bio-synthetic gene clusters.</title>
        <authorList>
            <person name="Abdel-Mageed W.M."/>
            <person name="Lehri B."/>
            <person name="Jarmusch S.A."/>
            <person name="Miranda K."/>
            <person name="Goodfellow M."/>
            <person name="Jaspars M."/>
            <person name="Karlyshev A.V."/>
        </authorList>
    </citation>
    <scope>NUCLEOTIDE SEQUENCE [LARGE SCALE GENOMIC DNA]</scope>
    <source>
        <strain evidence="5 6">SST1</strain>
    </source>
</reference>
<gene>
    <name evidence="5" type="ORF">DQ226_11510</name>
</gene>
<evidence type="ECO:0000256" key="2">
    <source>
        <dbReference type="ARBA" id="ARBA00022598"/>
    </source>
</evidence>
<accession>A0A365P9E4</accession>
<comment type="similarity">
    <text evidence="1">Belongs to the ATP-dependent AMP-binding enzyme family.</text>
</comment>